<organism evidence="5 6">
    <name type="scientific">Marasmius tenuissimus</name>
    <dbReference type="NCBI Taxonomy" id="585030"/>
    <lineage>
        <taxon>Eukaryota</taxon>
        <taxon>Fungi</taxon>
        <taxon>Dikarya</taxon>
        <taxon>Basidiomycota</taxon>
        <taxon>Agaricomycotina</taxon>
        <taxon>Agaricomycetes</taxon>
        <taxon>Agaricomycetidae</taxon>
        <taxon>Agaricales</taxon>
        <taxon>Marasmiineae</taxon>
        <taxon>Marasmiaceae</taxon>
        <taxon>Marasmius</taxon>
    </lineage>
</organism>
<dbReference type="Pfam" id="PF13181">
    <property type="entry name" value="TPR_8"/>
    <property type="match status" value="1"/>
</dbReference>
<evidence type="ECO:0000313" key="5">
    <source>
        <dbReference type="EMBL" id="KAL0071239.1"/>
    </source>
</evidence>
<evidence type="ECO:0000256" key="1">
    <source>
        <dbReference type="ARBA" id="ARBA00022737"/>
    </source>
</evidence>
<feature type="repeat" description="TPR" evidence="3">
    <location>
        <begin position="594"/>
        <end position="627"/>
    </location>
</feature>
<evidence type="ECO:0000313" key="6">
    <source>
        <dbReference type="Proteomes" id="UP001437256"/>
    </source>
</evidence>
<keyword evidence="2 3" id="KW-0802">TPR repeat</keyword>
<dbReference type="SUPFAM" id="SSF48452">
    <property type="entry name" value="TPR-like"/>
    <property type="match status" value="1"/>
</dbReference>
<name>A0ABR3AD24_9AGAR</name>
<dbReference type="EMBL" id="JBBXMP010000004">
    <property type="protein sequence ID" value="KAL0071239.1"/>
    <property type="molecule type" value="Genomic_DNA"/>
</dbReference>
<feature type="compositionally biased region" description="Basic and acidic residues" evidence="4">
    <location>
        <begin position="319"/>
        <end position="328"/>
    </location>
</feature>
<protein>
    <recommendedName>
        <fullName evidence="7">TPR-like protein</fullName>
    </recommendedName>
</protein>
<proteinExistence type="predicted"/>
<feature type="compositionally biased region" description="Polar residues" evidence="4">
    <location>
        <begin position="276"/>
        <end position="290"/>
    </location>
</feature>
<dbReference type="SMART" id="SM00028">
    <property type="entry name" value="TPR"/>
    <property type="match status" value="2"/>
</dbReference>
<feature type="repeat" description="TPR" evidence="3">
    <location>
        <begin position="560"/>
        <end position="593"/>
    </location>
</feature>
<dbReference type="InterPro" id="IPR044244">
    <property type="entry name" value="TTC27/Emw1"/>
</dbReference>
<dbReference type="PROSITE" id="PS50005">
    <property type="entry name" value="TPR"/>
    <property type="match status" value="2"/>
</dbReference>
<keyword evidence="1" id="KW-0677">Repeat</keyword>
<evidence type="ECO:0000256" key="3">
    <source>
        <dbReference type="PROSITE-ProRule" id="PRU00339"/>
    </source>
</evidence>
<dbReference type="InterPro" id="IPR011990">
    <property type="entry name" value="TPR-like_helical_dom_sf"/>
</dbReference>
<feature type="region of interest" description="Disordered" evidence="4">
    <location>
        <begin position="305"/>
        <end position="332"/>
    </location>
</feature>
<dbReference type="Proteomes" id="UP001437256">
    <property type="component" value="Unassembled WGS sequence"/>
</dbReference>
<evidence type="ECO:0008006" key="7">
    <source>
        <dbReference type="Google" id="ProtNLM"/>
    </source>
</evidence>
<sequence>MDLLLIEQALLSGKWDDSQTAESPAANMAKTIVDGSFRDPLTSTIAQKLFRPLSSDIRQGIPSLFEPSTSLSDNEEESDLLRLNLAIACLHAFVQVNWTGPDLNVKLLEVLKLDSVTEEALNQQAVAELAYGGEPAYHLTRVAAFLRLAQILLDAPYKHCQSIVWWRLRAHLIHQEVLDEPVPLPDELMTTFERWQSPFSRGSGELAGRIPLEIGLLHHYFRQDKVAAEHFVKSARATGLEYELTGALGKRTKFQQTDLSQLVLLAESHLPDDKTGSSNPSLDASDTPSDSAVVPETLALNDDTLLEQTEFTSSSPDSSRPDRLKHLDPSNQPSLHPLDQCILLALCLNVKNTSPLHGLTSEQMSPFVTRVITHPRNWSIHTMALLLRSRLESTRTRTVERSTLQLQALVDQMPTTMESDAGNSAPLSERLRYFHSMPLPSRWEMERELAARFISLGVIRSALEIYERLEMWEEVVKCYGSLERPDKGIAIVQDLLEGNKIEADTVISRGKAGTSDPVKRRRVLDTAREAKLWCILGDLEPEKAVEHYKHAWEISNQTSGRAMRSLGGYYFARNEFADARDCLKRAAKINPLLSRSWFILGCACMRLEDWEGAREAFARCVSIDEDDGESWSNLASIYIRMGDEKGGSESLRSNKVLAFRALKQGLKHSYDNWRMWANYMIVAVDVGELAEATRALGRLVQETSNKGKTIIDEDVLDRLVNAVTRAPSNPDEAIEAPQGAGDVRPVLNPNEGHGLLPRVLDLFNKFILPHVSSARVFRAYARLMTWQGKWEDALKAWMDAYRESNAGQIARGEIDVAGGTARDVWIDGVSEVEEIVDVLRNVAPRAESGAGSGKKWRLQARTIVKSFMTRTRESFEDDSEWTRLENVLEELKQESD</sequence>
<gene>
    <name evidence="5" type="ORF">AAF712_001805</name>
</gene>
<evidence type="ECO:0000256" key="2">
    <source>
        <dbReference type="ARBA" id="ARBA00022803"/>
    </source>
</evidence>
<keyword evidence="6" id="KW-1185">Reference proteome</keyword>
<comment type="caution">
    <text evidence="5">The sequence shown here is derived from an EMBL/GenBank/DDBJ whole genome shotgun (WGS) entry which is preliminary data.</text>
</comment>
<dbReference type="PANTHER" id="PTHR16193:SF0">
    <property type="entry name" value="TETRATRICOPEPTIDE REPEAT PROTEIN 27"/>
    <property type="match status" value="1"/>
</dbReference>
<feature type="region of interest" description="Disordered" evidence="4">
    <location>
        <begin position="270"/>
        <end position="292"/>
    </location>
</feature>
<reference evidence="5 6" key="1">
    <citation type="submission" date="2024-05" db="EMBL/GenBank/DDBJ databases">
        <title>A draft genome resource for the thread blight pathogen Marasmius tenuissimus strain MS-2.</title>
        <authorList>
            <person name="Yulfo-Soto G.E."/>
            <person name="Baruah I.K."/>
            <person name="Amoako-Attah I."/>
            <person name="Bukari Y."/>
            <person name="Meinhardt L.W."/>
            <person name="Bailey B.A."/>
            <person name="Cohen S.P."/>
        </authorList>
    </citation>
    <scope>NUCLEOTIDE SEQUENCE [LARGE SCALE GENOMIC DNA]</scope>
    <source>
        <strain evidence="5 6">MS-2</strain>
    </source>
</reference>
<dbReference type="Gene3D" id="1.25.40.10">
    <property type="entry name" value="Tetratricopeptide repeat domain"/>
    <property type="match status" value="1"/>
</dbReference>
<dbReference type="PANTHER" id="PTHR16193">
    <property type="entry name" value="TETRATRICOPEPTIDE REPEAT PROTEIN 27"/>
    <property type="match status" value="1"/>
</dbReference>
<accession>A0ABR3AD24</accession>
<dbReference type="InterPro" id="IPR019734">
    <property type="entry name" value="TPR_rpt"/>
</dbReference>
<evidence type="ECO:0000256" key="4">
    <source>
        <dbReference type="SAM" id="MobiDB-lite"/>
    </source>
</evidence>